<keyword evidence="2" id="KW-1185">Reference proteome</keyword>
<evidence type="ECO:0000313" key="2">
    <source>
        <dbReference type="Proteomes" id="UP001396334"/>
    </source>
</evidence>
<sequence>MLITIKDTKVFGEYLPKTLDAQYNLLKEYSSIDLLEIPRDKALFFKGCGELTRDMTEPLLTQGVLLDSIVVAREVESNSSQVFDGTFVRKCKIPPPSNSICKLVERDDPYDFRLLLMEKDNKA</sequence>
<protein>
    <submittedName>
        <fullName evidence="1">Uncharacterized protein</fullName>
    </submittedName>
</protein>
<name>A0ABR2U1U2_9ROSI</name>
<reference evidence="1 2" key="1">
    <citation type="journal article" date="2024" name="G3 (Bethesda)">
        <title>Genome assembly of Hibiscus sabdariffa L. provides insights into metabolisms of medicinal natural products.</title>
        <authorList>
            <person name="Kim T."/>
        </authorList>
    </citation>
    <scope>NUCLEOTIDE SEQUENCE [LARGE SCALE GENOMIC DNA]</scope>
    <source>
        <strain evidence="1">TK-2024</strain>
        <tissue evidence="1">Old leaves</tissue>
    </source>
</reference>
<dbReference type="Proteomes" id="UP001396334">
    <property type="component" value="Unassembled WGS sequence"/>
</dbReference>
<proteinExistence type="predicted"/>
<gene>
    <name evidence="1" type="ORF">V6N11_071916</name>
</gene>
<dbReference type="EMBL" id="JBBPBN010000003">
    <property type="protein sequence ID" value="KAK9043580.1"/>
    <property type="molecule type" value="Genomic_DNA"/>
</dbReference>
<accession>A0ABR2U1U2</accession>
<evidence type="ECO:0000313" key="1">
    <source>
        <dbReference type="EMBL" id="KAK9043580.1"/>
    </source>
</evidence>
<organism evidence="1 2">
    <name type="scientific">Hibiscus sabdariffa</name>
    <name type="common">roselle</name>
    <dbReference type="NCBI Taxonomy" id="183260"/>
    <lineage>
        <taxon>Eukaryota</taxon>
        <taxon>Viridiplantae</taxon>
        <taxon>Streptophyta</taxon>
        <taxon>Embryophyta</taxon>
        <taxon>Tracheophyta</taxon>
        <taxon>Spermatophyta</taxon>
        <taxon>Magnoliopsida</taxon>
        <taxon>eudicotyledons</taxon>
        <taxon>Gunneridae</taxon>
        <taxon>Pentapetalae</taxon>
        <taxon>rosids</taxon>
        <taxon>malvids</taxon>
        <taxon>Malvales</taxon>
        <taxon>Malvaceae</taxon>
        <taxon>Malvoideae</taxon>
        <taxon>Hibiscus</taxon>
    </lineage>
</organism>
<comment type="caution">
    <text evidence="1">The sequence shown here is derived from an EMBL/GenBank/DDBJ whole genome shotgun (WGS) entry which is preliminary data.</text>
</comment>